<dbReference type="GO" id="GO:0016020">
    <property type="term" value="C:membrane"/>
    <property type="evidence" value="ECO:0007669"/>
    <property type="project" value="UniProtKB-SubCell"/>
</dbReference>
<evidence type="ECO:0000256" key="6">
    <source>
        <dbReference type="ARBA" id="ARBA00023136"/>
    </source>
</evidence>
<sequence length="567" mass="62893">MTGNSTSSDRLVASTSPQSYGAVQSSPSSADATVVAKRGRRRASSLQSLRLLYLEFGAADSDAVPIAQESVLAGLEEGSDLEDGAQSQSSTDPLLAKSDSVDTAIESKAFVYLILQHTSSALGSGCYQFATFIFLVTTYKDTLAPASVIGLTSMLCGLIFSRRIGELVDTMPRVKFVRSAVAYLKFSQIVVYGLFLLMFGPMTDMVGPGYRFIGDHSPIVYTWTVLVLLVLFSIINYLANVGINVSIERDWVMTISQGNSERLTKLNSWMNSVDSLCKTVSAMILAILTWSLGDIGAAEFLLCASLLSWITEYYWLQVVHDAFPILKIDEDLKRRQRKEQDDTEVHASKSFQNQGLKREWAAWREFLGMPVALTTFSFAFTWLTTLHFDAVGVAYFKMTTTYSDGFIAIMRALSLLTSLMGPFINLPLERKVGPKKTGLIGLTFGIICFIFTVYGFFHDRDTKATPAQRRIYSSFMFGGIIIARAFHVTFDLAQLKLLQLDLQHHVRRNELIALQPAVCSFFAVLKFVMTWVLCTPDTFKWTTFISLCANVCAISCLAVYCRLSRGA</sequence>
<reference evidence="9 10" key="1">
    <citation type="submission" date="2017-03" db="EMBL/GenBank/DDBJ databases">
        <title>Widespread Adenine N6-methylation of Active Genes in Fungi.</title>
        <authorList>
            <consortium name="DOE Joint Genome Institute"/>
            <person name="Mondo S.J."/>
            <person name="Dannebaum R.O."/>
            <person name="Kuo R.C."/>
            <person name="Louie K.B."/>
            <person name="Bewick A.J."/>
            <person name="Labutti K."/>
            <person name="Haridas S."/>
            <person name="Kuo A."/>
            <person name="Salamov A."/>
            <person name="Ahrendt S.R."/>
            <person name="Lau R."/>
            <person name="Bowen B.P."/>
            <person name="Lipzen A."/>
            <person name="Sullivan W."/>
            <person name="Andreopoulos W.B."/>
            <person name="Clum A."/>
            <person name="Lindquist E."/>
            <person name="Daum C."/>
            <person name="Northen T.R."/>
            <person name="Ramamoorthy G."/>
            <person name="Schmitz R.J."/>
            <person name="Gryganskyi A."/>
            <person name="Culley D."/>
            <person name="Magnuson J."/>
            <person name="James T.Y."/>
            <person name="O'Malley M.A."/>
            <person name="Stajich J.E."/>
            <person name="Spatafora J.W."/>
            <person name="Visel A."/>
            <person name="Grigoriev I.V."/>
        </authorList>
    </citation>
    <scope>NUCLEOTIDE SEQUENCE [LARGE SCALE GENOMIC DNA]</scope>
    <source>
        <strain evidence="9 10">NRRL Y-17943</strain>
    </source>
</reference>
<dbReference type="PANTHER" id="PTHR11660">
    <property type="entry name" value="SOLUTE CARRIER FAMILY 40 MEMBER"/>
    <property type="match status" value="1"/>
</dbReference>
<gene>
    <name evidence="9" type="ORF">BD324DRAFT_648406</name>
</gene>
<feature type="transmembrane region" description="Helical" evidence="7">
    <location>
        <begin position="511"/>
        <end position="533"/>
    </location>
</feature>
<dbReference type="GeneID" id="33559644"/>
<keyword evidence="3 7" id="KW-0813">Transport</keyword>
<feature type="transmembrane region" description="Helical" evidence="7">
    <location>
        <begin position="539"/>
        <end position="561"/>
    </location>
</feature>
<dbReference type="PANTHER" id="PTHR11660:SF57">
    <property type="entry name" value="SOLUTE CARRIER FAMILY 40 MEMBER"/>
    <property type="match status" value="1"/>
</dbReference>
<comment type="similarity">
    <text evidence="2 7">Belongs to the ferroportin (FP) (TC 2.A.100) family. SLC40A subfamily.</text>
</comment>
<feature type="transmembrane region" description="Helical" evidence="7">
    <location>
        <begin position="219"/>
        <end position="239"/>
    </location>
</feature>
<dbReference type="InterPro" id="IPR036259">
    <property type="entry name" value="MFS_trans_sf"/>
</dbReference>
<feature type="transmembrane region" description="Helical" evidence="7">
    <location>
        <begin position="366"/>
        <end position="385"/>
    </location>
</feature>
<keyword evidence="10" id="KW-1185">Reference proteome</keyword>
<protein>
    <recommendedName>
        <fullName evidence="7">Solute carrier family 40 member</fullName>
    </recommendedName>
</protein>
<dbReference type="InParanoid" id="A0A1Y1UP35"/>
<evidence type="ECO:0000256" key="2">
    <source>
        <dbReference type="ARBA" id="ARBA00006279"/>
    </source>
</evidence>
<name>A0A1Y1UP35_9TREE</name>
<dbReference type="EMBL" id="NBSH01000002">
    <property type="protein sequence ID" value="ORX39779.1"/>
    <property type="molecule type" value="Genomic_DNA"/>
</dbReference>
<dbReference type="Proteomes" id="UP000193218">
    <property type="component" value="Unassembled WGS sequence"/>
</dbReference>
<feature type="region of interest" description="Disordered" evidence="8">
    <location>
        <begin position="1"/>
        <end position="34"/>
    </location>
</feature>
<evidence type="ECO:0000313" key="10">
    <source>
        <dbReference type="Proteomes" id="UP000193218"/>
    </source>
</evidence>
<evidence type="ECO:0000313" key="9">
    <source>
        <dbReference type="EMBL" id="ORX39779.1"/>
    </source>
</evidence>
<dbReference type="RefSeq" id="XP_021873564.1">
    <property type="nucleotide sequence ID" value="XM_022017835.1"/>
</dbReference>
<feature type="transmembrane region" description="Helical" evidence="7">
    <location>
        <begin position="110"/>
        <end position="136"/>
    </location>
</feature>
<feature type="transmembrane region" description="Helical" evidence="7">
    <location>
        <begin position="438"/>
        <end position="457"/>
    </location>
</feature>
<dbReference type="Pfam" id="PF06963">
    <property type="entry name" value="FPN1"/>
    <property type="match status" value="1"/>
</dbReference>
<dbReference type="SUPFAM" id="SSF103473">
    <property type="entry name" value="MFS general substrate transporter"/>
    <property type="match status" value="1"/>
</dbReference>
<evidence type="ECO:0000256" key="4">
    <source>
        <dbReference type="ARBA" id="ARBA00022692"/>
    </source>
</evidence>
<feature type="transmembrane region" description="Helical" evidence="7">
    <location>
        <begin position="469"/>
        <end position="490"/>
    </location>
</feature>
<comment type="function">
    <text evidence="7">May be involved in iron transport and iron homeostasis.</text>
</comment>
<dbReference type="OrthoDB" id="648861at2759"/>
<comment type="caution">
    <text evidence="9">The sequence shown here is derived from an EMBL/GenBank/DDBJ whole genome shotgun (WGS) entry which is preliminary data.</text>
</comment>
<keyword evidence="5 7" id="KW-1133">Transmembrane helix</keyword>
<evidence type="ECO:0000256" key="8">
    <source>
        <dbReference type="SAM" id="MobiDB-lite"/>
    </source>
</evidence>
<keyword evidence="7" id="KW-0406">Ion transport</keyword>
<feature type="compositionally biased region" description="Polar residues" evidence="8">
    <location>
        <begin position="1"/>
        <end position="31"/>
    </location>
</feature>
<feature type="transmembrane region" description="Helical" evidence="7">
    <location>
        <begin position="180"/>
        <end position="199"/>
    </location>
</feature>
<organism evidence="9 10">
    <name type="scientific">Kockovaella imperatae</name>
    <dbReference type="NCBI Taxonomy" id="4999"/>
    <lineage>
        <taxon>Eukaryota</taxon>
        <taxon>Fungi</taxon>
        <taxon>Dikarya</taxon>
        <taxon>Basidiomycota</taxon>
        <taxon>Agaricomycotina</taxon>
        <taxon>Tremellomycetes</taxon>
        <taxon>Tremellales</taxon>
        <taxon>Cuniculitremaceae</taxon>
        <taxon>Kockovaella</taxon>
    </lineage>
</organism>
<keyword evidence="6 7" id="KW-0472">Membrane</keyword>
<accession>A0A1Y1UP35</accession>
<dbReference type="AlphaFoldDB" id="A0A1Y1UP35"/>
<comment type="subcellular location">
    <subcellularLocation>
        <location evidence="1 7">Membrane</location>
        <topology evidence="1 7">Multi-pass membrane protein</topology>
    </subcellularLocation>
</comment>
<feature type="transmembrane region" description="Helical" evidence="7">
    <location>
        <begin position="405"/>
        <end position="426"/>
    </location>
</feature>
<dbReference type="InterPro" id="IPR009716">
    <property type="entry name" value="Ferroportin-1"/>
</dbReference>
<keyword evidence="4 7" id="KW-0812">Transmembrane</keyword>
<proteinExistence type="inferred from homology"/>
<feature type="transmembrane region" description="Helical" evidence="7">
    <location>
        <begin position="142"/>
        <end position="160"/>
    </location>
</feature>
<evidence type="ECO:0000256" key="5">
    <source>
        <dbReference type="ARBA" id="ARBA00022989"/>
    </source>
</evidence>
<evidence type="ECO:0000256" key="1">
    <source>
        <dbReference type="ARBA" id="ARBA00004141"/>
    </source>
</evidence>
<dbReference type="GO" id="GO:0005381">
    <property type="term" value="F:iron ion transmembrane transporter activity"/>
    <property type="evidence" value="ECO:0007669"/>
    <property type="project" value="UniProtKB-UniRule"/>
</dbReference>
<dbReference type="STRING" id="4999.A0A1Y1UP35"/>
<evidence type="ECO:0000256" key="7">
    <source>
        <dbReference type="RuleBase" id="RU365065"/>
    </source>
</evidence>
<evidence type="ECO:0000256" key="3">
    <source>
        <dbReference type="ARBA" id="ARBA00022448"/>
    </source>
</evidence>